<organism evidence="1 2">
    <name type="scientific">Corchorus olitorius</name>
    <dbReference type="NCBI Taxonomy" id="93759"/>
    <lineage>
        <taxon>Eukaryota</taxon>
        <taxon>Viridiplantae</taxon>
        <taxon>Streptophyta</taxon>
        <taxon>Embryophyta</taxon>
        <taxon>Tracheophyta</taxon>
        <taxon>Spermatophyta</taxon>
        <taxon>Magnoliopsida</taxon>
        <taxon>eudicotyledons</taxon>
        <taxon>Gunneridae</taxon>
        <taxon>Pentapetalae</taxon>
        <taxon>rosids</taxon>
        <taxon>malvids</taxon>
        <taxon>Malvales</taxon>
        <taxon>Malvaceae</taxon>
        <taxon>Grewioideae</taxon>
        <taxon>Apeibeae</taxon>
        <taxon>Corchorus</taxon>
    </lineage>
</organism>
<reference evidence="2" key="1">
    <citation type="submission" date="2013-09" db="EMBL/GenBank/DDBJ databases">
        <title>Corchorus olitorius genome sequencing.</title>
        <authorList>
            <person name="Alam M."/>
            <person name="Haque M.S."/>
            <person name="Islam M.S."/>
            <person name="Emdad E.M."/>
            <person name="Islam M.M."/>
            <person name="Ahmed B."/>
            <person name="Halim A."/>
            <person name="Hossen Q.M.M."/>
            <person name="Hossain M.Z."/>
            <person name="Ahmed R."/>
            <person name="Khan M.M."/>
            <person name="Islam R."/>
            <person name="Rashid M.M."/>
            <person name="Khan S.A."/>
            <person name="Rahman M.S."/>
            <person name="Alam M."/>
            <person name="Yahiya A.S."/>
            <person name="Khan M.S."/>
            <person name="Azam M.S."/>
            <person name="Haque T."/>
            <person name="Lashkar M.Z.H."/>
            <person name="Akhand A.I."/>
            <person name="Morshed G."/>
            <person name="Roy S."/>
            <person name="Uddin K.S."/>
            <person name="Rabeya T."/>
            <person name="Hossain A.S."/>
            <person name="Chowdhury A."/>
            <person name="Snigdha A.R."/>
            <person name="Mortoza M.S."/>
            <person name="Matin S.A."/>
            <person name="Hoque S.M.E."/>
            <person name="Islam M.K."/>
            <person name="Roy D.K."/>
            <person name="Haider R."/>
            <person name="Moosa M.M."/>
            <person name="Elias S.M."/>
            <person name="Hasan A.M."/>
            <person name="Jahan S."/>
            <person name="Shafiuddin M."/>
            <person name="Mahmood N."/>
            <person name="Shommy N.S."/>
        </authorList>
    </citation>
    <scope>NUCLEOTIDE SEQUENCE [LARGE SCALE GENOMIC DNA]</scope>
    <source>
        <strain evidence="2">cv. O-4</strain>
    </source>
</reference>
<accession>A0A1R3KRV5</accession>
<evidence type="ECO:0000313" key="2">
    <source>
        <dbReference type="Proteomes" id="UP000187203"/>
    </source>
</evidence>
<comment type="caution">
    <text evidence="1">The sequence shown here is derived from an EMBL/GenBank/DDBJ whole genome shotgun (WGS) entry which is preliminary data.</text>
</comment>
<dbReference type="EMBL" id="AWUE01012190">
    <property type="protein sequence ID" value="OMP09800.1"/>
    <property type="molecule type" value="Genomic_DNA"/>
</dbReference>
<sequence>MILFLIKDLIDYKGQDYDFVLDEGFVCEGEDSDFVLDEGFVCEGEESEFFIDGKRLESVVSKQVVCDFVWMDIGWLFDHDMNQEKKPNKEYFYKKNTKFTLLKLAIEHFQKHIFTRHPFCVSFAGIVET</sequence>
<evidence type="ECO:0000313" key="1">
    <source>
        <dbReference type="EMBL" id="OMP09800.1"/>
    </source>
</evidence>
<gene>
    <name evidence="1" type="ORF">COLO4_05122</name>
</gene>
<protein>
    <submittedName>
        <fullName evidence="1">Uncharacterized protein</fullName>
    </submittedName>
</protein>
<proteinExistence type="predicted"/>
<keyword evidence="2" id="KW-1185">Reference proteome</keyword>
<name>A0A1R3KRV5_9ROSI</name>
<dbReference type="AlphaFoldDB" id="A0A1R3KRV5"/>
<dbReference type="Proteomes" id="UP000187203">
    <property type="component" value="Unassembled WGS sequence"/>
</dbReference>